<reference evidence="6" key="1">
    <citation type="journal article" date="2021" name="PeerJ">
        <title>Extensive microbial diversity within the chicken gut microbiome revealed by metagenomics and culture.</title>
        <authorList>
            <person name="Gilroy R."/>
            <person name="Ravi A."/>
            <person name="Getino M."/>
            <person name="Pursley I."/>
            <person name="Horton D.L."/>
            <person name="Alikhan N.F."/>
            <person name="Baker D."/>
            <person name="Gharbi K."/>
            <person name="Hall N."/>
            <person name="Watson M."/>
            <person name="Adriaenssens E.M."/>
            <person name="Foster-Nyarko E."/>
            <person name="Jarju S."/>
            <person name="Secka A."/>
            <person name="Antonio M."/>
            <person name="Oren A."/>
            <person name="Chaudhuri R.R."/>
            <person name="La Ragione R."/>
            <person name="Hildebrand F."/>
            <person name="Pallen M.J."/>
        </authorList>
    </citation>
    <scope>NUCLEOTIDE SEQUENCE</scope>
    <source>
        <strain evidence="6">CHK188-5543</strain>
    </source>
</reference>
<dbReference type="SUPFAM" id="SSF50891">
    <property type="entry name" value="Cyclophilin-like"/>
    <property type="match status" value="1"/>
</dbReference>
<reference evidence="6" key="2">
    <citation type="submission" date="2021-04" db="EMBL/GenBank/DDBJ databases">
        <authorList>
            <person name="Gilroy R."/>
        </authorList>
    </citation>
    <scope>NUCLEOTIDE SEQUENCE</scope>
    <source>
        <strain evidence="6">CHK188-5543</strain>
    </source>
</reference>
<dbReference type="EC" id="5.2.1.8" evidence="4"/>
<dbReference type="CDD" id="cd00317">
    <property type="entry name" value="cyclophilin"/>
    <property type="match status" value="1"/>
</dbReference>
<dbReference type="PANTHER" id="PTHR45625">
    <property type="entry name" value="PEPTIDYL-PROLYL CIS-TRANS ISOMERASE-RELATED"/>
    <property type="match status" value="1"/>
</dbReference>
<dbReference type="InterPro" id="IPR044666">
    <property type="entry name" value="Cyclophilin_A-like"/>
</dbReference>
<dbReference type="Pfam" id="PF00160">
    <property type="entry name" value="Pro_isomerase"/>
    <property type="match status" value="1"/>
</dbReference>
<evidence type="ECO:0000256" key="3">
    <source>
        <dbReference type="ARBA" id="ARBA00023235"/>
    </source>
</evidence>
<evidence type="ECO:0000256" key="4">
    <source>
        <dbReference type="RuleBase" id="RU363019"/>
    </source>
</evidence>
<evidence type="ECO:0000313" key="7">
    <source>
        <dbReference type="Proteomes" id="UP000886800"/>
    </source>
</evidence>
<comment type="similarity">
    <text evidence="4">Belongs to the cyclophilin-type PPIase family.</text>
</comment>
<dbReference type="GO" id="GO:0003755">
    <property type="term" value="F:peptidyl-prolyl cis-trans isomerase activity"/>
    <property type="evidence" value="ECO:0007669"/>
    <property type="project" value="UniProtKB-UniRule"/>
</dbReference>
<dbReference type="AlphaFoldDB" id="A0A9D1WT21"/>
<dbReference type="Proteomes" id="UP000886800">
    <property type="component" value="Unassembled WGS sequence"/>
</dbReference>
<comment type="function">
    <text evidence="1 4">PPIases accelerate the folding of proteins. It catalyzes the cis-trans isomerization of proline imidic peptide bonds in oligopeptides.</text>
</comment>
<dbReference type="InterPro" id="IPR002130">
    <property type="entry name" value="Cyclophilin-type_PPIase_dom"/>
</dbReference>
<name>A0A9D1WT21_9FIRM</name>
<proteinExistence type="inferred from homology"/>
<comment type="caution">
    <text evidence="6">The sequence shown here is derived from an EMBL/GenBank/DDBJ whole genome shotgun (WGS) entry which is preliminary data.</text>
</comment>
<dbReference type="PANTHER" id="PTHR45625:SF4">
    <property type="entry name" value="PEPTIDYLPROLYL ISOMERASE DOMAIN AND WD REPEAT-CONTAINING PROTEIN 1"/>
    <property type="match status" value="1"/>
</dbReference>
<accession>A0A9D1WT21</accession>
<gene>
    <name evidence="6" type="ORF">H9736_04605</name>
</gene>
<comment type="catalytic activity">
    <reaction evidence="4">
        <text>[protein]-peptidylproline (omega=180) = [protein]-peptidylproline (omega=0)</text>
        <dbReference type="Rhea" id="RHEA:16237"/>
        <dbReference type="Rhea" id="RHEA-COMP:10747"/>
        <dbReference type="Rhea" id="RHEA-COMP:10748"/>
        <dbReference type="ChEBI" id="CHEBI:83833"/>
        <dbReference type="ChEBI" id="CHEBI:83834"/>
        <dbReference type="EC" id="5.2.1.8"/>
    </reaction>
</comment>
<dbReference type="PROSITE" id="PS50072">
    <property type="entry name" value="CSA_PPIASE_2"/>
    <property type="match status" value="1"/>
</dbReference>
<evidence type="ECO:0000259" key="5">
    <source>
        <dbReference type="PROSITE" id="PS50072"/>
    </source>
</evidence>
<evidence type="ECO:0000256" key="2">
    <source>
        <dbReference type="ARBA" id="ARBA00023110"/>
    </source>
</evidence>
<dbReference type="EMBL" id="DXES01000101">
    <property type="protein sequence ID" value="HIX65510.1"/>
    <property type="molecule type" value="Genomic_DNA"/>
</dbReference>
<feature type="domain" description="PPIase cyclophilin-type" evidence="5">
    <location>
        <begin position="12"/>
        <end position="159"/>
    </location>
</feature>
<dbReference type="PRINTS" id="PR00153">
    <property type="entry name" value="CSAPPISMRASE"/>
</dbReference>
<organism evidence="6 7">
    <name type="scientific">Candidatus Anaerotruncus excrementipullorum</name>
    <dbReference type="NCBI Taxonomy" id="2838465"/>
    <lineage>
        <taxon>Bacteria</taxon>
        <taxon>Bacillati</taxon>
        <taxon>Bacillota</taxon>
        <taxon>Clostridia</taxon>
        <taxon>Eubacteriales</taxon>
        <taxon>Oscillospiraceae</taxon>
        <taxon>Anaerotruncus</taxon>
    </lineage>
</organism>
<keyword evidence="2 4" id="KW-0697">Rotamase</keyword>
<keyword evidence="3 4" id="KW-0413">Isomerase</keyword>
<evidence type="ECO:0000256" key="1">
    <source>
        <dbReference type="ARBA" id="ARBA00002388"/>
    </source>
</evidence>
<sequence length="173" mass="19205">MLATLTLTTGERMVFELYPEKAPITTANFVDLCDSGFYDGLQICRIAKGWVLQGGSPDNDIMTDSHFHLEGEFAENGHDTGLDHRRGALSMARDDDPNTAGTQFFIVHQDAHVLDGRYAAFGQMVEGYDVMDRLAELPTSGKETWNKPLDPPVIASFRVDRRGLPLPPVQRLP</sequence>
<protein>
    <recommendedName>
        <fullName evidence="4">Peptidyl-prolyl cis-trans isomerase</fullName>
        <shortName evidence="4">PPIase</shortName>
        <ecNumber evidence="4">5.2.1.8</ecNumber>
    </recommendedName>
</protein>
<dbReference type="InterPro" id="IPR029000">
    <property type="entry name" value="Cyclophilin-like_dom_sf"/>
</dbReference>
<dbReference type="Gene3D" id="2.40.100.10">
    <property type="entry name" value="Cyclophilin-like"/>
    <property type="match status" value="1"/>
</dbReference>
<evidence type="ECO:0000313" key="6">
    <source>
        <dbReference type="EMBL" id="HIX65510.1"/>
    </source>
</evidence>